<organism evidence="3 4">
    <name type="scientific">Romboutsia weinsteinii</name>
    <dbReference type="NCBI Taxonomy" id="2020949"/>
    <lineage>
        <taxon>Bacteria</taxon>
        <taxon>Bacillati</taxon>
        <taxon>Bacillota</taxon>
        <taxon>Clostridia</taxon>
        <taxon>Peptostreptococcales</taxon>
        <taxon>Peptostreptococcaceae</taxon>
        <taxon>Romboutsia</taxon>
    </lineage>
</organism>
<dbReference type="OrthoDB" id="9811314at2"/>
<evidence type="ECO:0000259" key="1">
    <source>
        <dbReference type="Pfam" id="PF00675"/>
    </source>
</evidence>
<feature type="domain" description="Peptidase M16 C-terminal" evidence="2">
    <location>
        <begin position="182"/>
        <end position="363"/>
    </location>
</feature>
<gene>
    <name evidence="3" type="ORF">CHL78_005030</name>
</gene>
<dbReference type="InterPro" id="IPR050361">
    <property type="entry name" value="MPP/UQCRC_Complex"/>
</dbReference>
<dbReference type="PANTHER" id="PTHR11851:SF134">
    <property type="entry name" value="ZINC-DEPENDENT PROTEASE"/>
    <property type="match status" value="1"/>
</dbReference>
<reference evidence="3 4" key="1">
    <citation type="journal article" date="2017" name="Genome Announc.">
        <title>Draft Genome Sequence of Romboutsia weinsteinii sp. nov. Strain CCRI-19649(T) Isolated from Surface Water.</title>
        <authorList>
            <person name="Maheux A.F."/>
            <person name="Boudreau D.K."/>
            <person name="Berube E."/>
            <person name="Boissinot M."/>
            <person name="Cantin P."/>
            <person name="Raymond F."/>
            <person name="Corbeil J."/>
            <person name="Omar R.F."/>
            <person name="Bergeron M.G."/>
        </authorList>
    </citation>
    <scope>NUCLEOTIDE SEQUENCE [LARGE SCALE GENOMIC DNA]</scope>
    <source>
        <strain evidence="3 4">CCRI-19649</strain>
    </source>
</reference>
<sequence length="428" mass="50025">MKKIVNDILREELYYEKLENGLDVYFMPKRGFTKKYAVLATNYGSNELEFVPIGEDKKIRVNEGIAHFLEHKMFEQSDGGNAFDKFSKWGANANAFTNFTMTAYLFSTTEHFYESLEHLIDYVQTPYFTDENVEKEKGIIEQEIKMYDDDPDWNVYFNCLKALYVNYPVRVDIAGTVESIYKITKEELYKCYNTFYNPGNMALFVVGDLEADKVMEVAKKVNHYDVEKLSQEIERFYPEEPAHVNEKEVVAKFPISMPMFNIAFKDNNVGTKGKELLRKEVVTEILIDMILKKGSKLYEDLYMNGLINENFGSGFSSQVDYGFTIIGGDSKDPREVKRTIHEYIEKYKVEGLSKEEFERTKKKKIGNFLKYFDSVNFIANNFITYNFKGINLLDYLDVIKSVKFEEVEERLKSHFKEEYSVISIVEPK</sequence>
<dbReference type="PANTHER" id="PTHR11851">
    <property type="entry name" value="METALLOPROTEASE"/>
    <property type="match status" value="1"/>
</dbReference>
<dbReference type="SUPFAM" id="SSF63411">
    <property type="entry name" value="LuxS/MPP-like metallohydrolase"/>
    <property type="match status" value="2"/>
</dbReference>
<evidence type="ECO:0000313" key="4">
    <source>
        <dbReference type="Proteomes" id="UP000215694"/>
    </source>
</evidence>
<dbReference type="InterPro" id="IPR011249">
    <property type="entry name" value="Metalloenz_LuxS/M16"/>
</dbReference>
<dbReference type="Pfam" id="PF00675">
    <property type="entry name" value="Peptidase_M16"/>
    <property type="match status" value="1"/>
</dbReference>
<dbReference type="RefSeq" id="WP_094366318.1">
    <property type="nucleotide sequence ID" value="NZ_NOJY02000006.1"/>
</dbReference>
<dbReference type="InterPro" id="IPR011765">
    <property type="entry name" value="Pept_M16_N"/>
</dbReference>
<dbReference type="EMBL" id="NOJY02000006">
    <property type="protein sequence ID" value="RDY28552.1"/>
    <property type="molecule type" value="Genomic_DNA"/>
</dbReference>
<accession>A0A371J706</accession>
<evidence type="ECO:0000259" key="2">
    <source>
        <dbReference type="Pfam" id="PF05193"/>
    </source>
</evidence>
<comment type="caution">
    <text evidence="3">The sequence shown here is derived from an EMBL/GenBank/DDBJ whole genome shotgun (WGS) entry which is preliminary data.</text>
</comment>
<dbReference type="AlphaFoldDB" id="A0A371J706"/>
<name>A0A371J706_9FIRM</name>
<protein>
    <submittedName>
        <fullName evidence="3">Insulinase family protein</fullName>
    </submittedName>
</protein>
<proteinExistence type="predicted"/>
<evidence type="ECO:0000313" key="3">
    <source>
        <dbReference type="EMBL" id="RDY28552.1"/>
    </source>
</evidence>
<dbReference type="Pfam" id="PF05193">
    <property type="entry name" value="Peptidase_M16_C"/>
    <property type="match status" value="1"/>
</dbReference>
<dbReference type="Proteomes" id="UP000215694">
    <property type="component" value="Unassembled WGS sequence"/>
</dbReference>
<keyword evidence="4" id="KW-1185">Reference proteome</keyword>
<dbReference type="NCBIfam" id="NF047421">
    <property type="entry name" value="YfmH_fam"/>
    <property type="match status" value="1"/>
</dbReference>
<feature type="domain" description="Peptidase M16 N-terminal" evidence="1">
    <location>
        <begin position="61"/>
        <end position="175"/>
    </location>
</feature>
<dbReference type="Gene3D" id="3.30.830.10">
    <property type="entry name" value="Metalloenzyme, LuxS/M16 peptidase-like"/>
    <property type="match status" value="2"/>
</dbReference>
<dbReference type="InterPro" id="IPR007863">
    <property type="entry name" value="Peptidase_M16_C"/>
</dbReference>
<dbReference type="GO" id="GO:0046872">
    <property type="term" value="F:metal ion binding"/>
    <property type="evidence" value="ECO:0007669"/>
    <property type="project" value="InterPro"/>
</dbReference>